<evidence type="ECO:0000313" key="7">
    <source>
        <dbReference type="EMBL" id="MCS0599092.1"/>
    </source>
</evidence>
<gene>
    <name evidence="7" type="ORF">NX780_22345</name>
</gene>
<keyword evidence="3 5" id="KW-1133">Transmembrane helix</keyword>
<dbReference type="Proteomes" id="UP001206572">
    <property type="component" value="Unassembled WGS sequence"/>
</dbReference>
<feature type="transmembrane region" description="Helical" evidence="5">
    <location>
        <begin position="178"/>
        <end position="199"/>
    </location>
</feature>
<dbReference type="Pfam" id="PF04116">
    <property type="entry name" value="FA_hydroxylase"/>
    <property type="match status" value="1"/>
</dbReference>
<evidence type="ECO:0000256" key="2">
    <source>
        <dbReference type="ARBA" id="ARBA00022692"/>
    </source>
</evidence>
<feature type="transmembrane region" description="Helical" evidence="5">
    <location>
        <begin position="138"/>
        <end position="157"/>
    </location>
</feature>
<feature type="transmembrane region" description="Helical" evidence="5">
    <location>
        <begin position="107"/>
        <end position="126"/>
    </location>
</feature>
<evidence type="ECO:0000313" key="8">
    <source>
        <dbReference type="Proteomes" id="UP001206572"/>
    </source>
</evidence>
<accession>A0ABT2AS82</accession>
<comment type="caution">
    <text evidence="7">The sequence shown here is derived from an EMBL/GenBank/DDBJ whole genome shotgun (WGS) entry which is preliminary data.</text>
</comment>
<sequence length="393" mass="44227">MSKHVPDPTPATLLPSVGDIVDDTTGLLRADGELTPGQGTITTTLALSLGFLSFMGVLAFLFPQYLTTPELRKAYNVDWCRALLFGGLLVSGTLSLFNIVFNRRRNVNIIAFAFVLVTIALGGSTVPVGDFPDHTPYLGMDWLVLDLLGSTTVFVILEKLFPLYKNQPIFRKEWQTDLVHFGVNHLLVGLMLLIVNFVIHRAQLIVVGEEGLQQFIGNIPFLPQLLLCLLVADLAEYAVHRAYHEVPWLWRIHSVHHSVETLDWLAGSRLHMVEILVTRIAVLTPLFLLGFDKSVVDMYIVIVGFQAVFNHANVHLPWGPLKYLIVTPDFHHWHHSSEKVAIDKNYAAHFAFIDYFFGTAVKTDRQFPEKYGVVGSRIPDGYLKQQVYPFAKK</sequence>
<dbReference type="RefSeq" id="WP_258830095.1">
    <property type="nucleotide sequence ID" value="NZ_JANUHA010000022.1"/>
</dbReference>
<dbReference type="InterPro" id="IPR050307">
    <property type="entry name" value="Sterol_Desaturase_Related"/>
</dbReference>
<reference evidence="7 8" key="1">
    <citation type="submission" date="2022-08" db="EMBL/GenBank/DDBJ databases">
        <title>Reclassification of Massilia species as members of the genera Telluria, Duganella, Pseudoduganella, Mokoshia gen. nov. and Zemynaea gen. nov. using orthogonal and non-orthogonal genome-based approaches.</title>
        <authorList>
            <person name="Bowman J.P."/>
        </authorList>
    </citation>
    <scope>NUCLEOTIDE SEQUENCE [LARGE SCALE GENOMIC DNA]</scope>
    <source>
        <strain evidence="7 8">JCM 31661</strain>
    </source>
</reference>
<feature type="transmembrane region" description="Helical" evidence="5">
    <location>
        <begin position="44"/>
        <end position="62"/>
    </location>
</feature>
<keyword evidence="4 5" id="KW-0472">Membrane</keyword>
<evidence type="ECO:0000259" key="6">
    <source>
        <dbReference type="Pfam" id="PF04116"/>
    </source>
</evidence>
<protein>
    <submittedName>
        <fullName evidence="7">Sterol desaturase family protein</fullName>
    </submittedName>
</protein>
<name>A0ABT2AS82_9BURK</name>
<dbReference type="EMBL" id="JANUHA010000022">
    <property type="protein sequence ID" value="MCS0599092.1"/>
    <property type="molecule type" value="Genomic_DNA"/>
</dbReference>
<evidence type="ECO:0000256" key="4">
    <source>
        <dbReference type="ARBA" id="ARBA00023136"/>
    </source>
</evidence>
<keyword evidence="2 5" id="KW-0812">Transmembrane</keyword>
<dbReference type="PANTHER" id="PTHR11863">
    <property type="entry name" value="STEROL DESATURASE"/>
    <property type="match status" value="1"/>
</dbReference>
<feature type="domain" description="Fatty acid hydroxylase" evidence="6">
    <location>
        <begin position="226"/>
        <end position="359"/>
    </location>
</feature>
<keyword evidence="8" id="KW-1185">Reference proteome</keyword>
<comment type="subcellular location">
    <subcellularLocation>
        <location evidence="1">Membrane</location>
    </subcellularLocation>
</comment>
<proteinExistence type="predicted"/>
<evidence type="ECO:0000256" key="5">
    <source>
        <dbReference type="SAM" id="Phobius"/>
    </source>
</evidence>
<feature type="transmembrane region" description="Helical" evidence="5">
    <location>
        <begin position="82"/>
        <end position="100"/>
    </location>
</feature>
<organism evidence="7 8">
    <name type="scientific">Massilia agri</name>
    <dbReference type="NCBI Taxonomy" id="1886785"/>
    <lineage>
        <taxon>Bacteria</taxon>
        <taxon>Pseudomonadati</taxon>
        <taxon>Pseudomonadota</taxon>
        <taxon>Betaproteobacteria</taxon>
        <taxon>Burkholderiales</taxon>
        <taxon>Oxalobacteraceae</taxon>
        <taxon>Telluria group</taxon>
        <taxon>Massilia</taxon>
    </lineage>
</organism>
<dbReference type="InterPro" id="IPR006694">
    <property type="entry name" value="Fatty_acid_hydroxylase"/>
</dbReference>
<evidence type="ECO:0000256" key="1">
    <source>
        <dbReference type="ARBA" id="ARBA00004370"/>
    </source>
</evidence>
<evidence type="ECO:0000256" key="3">
    <source>
        <dbReference type="ARBA" id="ARBA00022989"/>
    </source>
</evidence>